<dbReference type="FunFam" id="3.40.50.300:FF:002436">
    <property type="entry name" value="Protein RecA"/>
    <property type="match status" value="1"/>
</dbReference>
<keyword evidence="6 14" id="KW-0547">Nucleotide-binding</keyword>
<name>K1E3W4_9MICO</name>
<evidence type="ECO:0000313" key="22">
    <source>
        <dbReference type="Proteomes" id="UP000004474"/>
    </source>
</evidence>
<keyword evidence="10 16" id="KW-0472">Membrane</keyword>
<dbReference type="CDD" id="cd00983">
    <property type="entry name" value="RecA"/>
    <property type="match status" value="1"/>
</dbReference>
<dbReference type="GO" id="GO:0009432">
    <property type="term" value="P:SOS response"/>
    <property type="evidence" value="ECO:0007669"/>
    <property type="project" value="UniProtKB-UniRule"/>
</dbReference>
<dbReference type="Pfam" id="PF01061">
    <property type="entry name" value="ABC2_membrane"/>
    <property type="match status" value="1"/>
</dbReference>
<comment type="function">
    <text evidence="14">Can catalyze the hydrolysis of ATP in the presence of single-stranded DNA, the ATP-dependent uptake of single-stranded DNA by duplex DNA, and the ATP-dependent hybridization of homologous single-stranded DNAs. It interacts with LexA causing its activation and leading to its autocatalytic cleavage.</text>
</comment>
<evidence type="ECO:0000256" key="4">
    <source>
        <dbReference type="ARBA" id="ARBA00022490"/>
    </source>
</evidence>
<evidence type="ECO:0000256" key="12">
    <source>
        <dbReference type="ARBA" id="ARBA00023236"/>
    </source>
</evidence>
<dbReference type="PROSITE" id="PS00321">
    <property type="entry name" value="RECA_1"/>
    <property type="match status" value="1"/>
</dbReference>
<keyword evidence="14" id="KW-0227">DNA damage</keyword>
<evidence type="ECO:0000256" key="11">
    <source>
        <dbReference type="ARBA" id="ARBA00023172"/>
    </source>
</evidence>
<dbReference type="GO" id="GO:0140359">
    <property type="term" value="F:ABC-type transporter activity"/>
    <property type="evidence" value="ECO:0007669"/>
    <property type="project" value="InterPro"/>
</dbReference>
<dbReference type="STRING" id="1210046.B277_06093"/>
<evidence type="ECO:0000256" key="8">
    <source>
        <dbReference type="ARBA" id="ARBA00022989"/>
    </source>
</evidence>
<gene>
    <name evidence="14" type="primary">recA</name>
    <name evidence="21" type="ORF">B277_06093</name>
</gene>
<keyword evidence="16" id="KW-0813">Transport</keyword>
<evidence type="ECO:0000256" key="7">
    <source>
        <dbReference type="ARBA" id="ARBA00022840"/>
    </source>
</evidence>
<evidence type="ECO:0000256" key="16">
    <source>
        <dbReference type="RuleBase" id="RU361157"/>
    </source>
</evidence>
<evidence type="ECO:0000256" key="3">
    <source>
        <dbReference type="ARBA" id="ARBA00015553"/>
    </source>
</evidence>
<accession>K1E3W4</accession>
<sequence>MSAGVLTPGLAMWRSVVERNVVGFRRRWAAFVTGFAEPVFYLLSLGIGVGSLVPVVLTDGGTEVSYAAFVAPAMLAASAMNGAIMDSTFNVFFKLRYAKIYDAMLATPLGPRDIAVGEVVWSLIRGGVYALVFYLVALAVGVVESWWSLLAVPAAVFIGLAFSAVGMFATTFMRSWVDFDWIMLVIQPLFLLSATFFPLGTYPGWAQPIVQATPLYHGVALERGLMLGEVGWGLLWHVGYLVVLGVVGIWRPPAASRHSCGRSRRATKGESRRVGAPLPTSNTCSGNVVHRCSADDTGVHSPTAAADRCRCWLLASDQTRTRRPTVRSGRRWTRPTRRQGRCGMAEVTAIDSKLHEQKLKSLDNVMGQIEKAHGKGAVMRLGDDVRPPIAVIPTGAIALDVALGIGGLPRGRVVEVYGPESSGKTTVALHAVANAQRAGGIAAFIDAEHALDPEYAKKLGVDTDALLVSQPDTGEQALEIADMLIRSGALDIIVIDSVAALVPRAEIEGEMGDSHVGLQARLMSQALRKITGALNASGTTAIFINQLREKIGVMFGSPETTTGGKALKFYASVRLDVRRIETLKDGTDPVGNRTRVKVVKNKVSPPFKQAEFDILYGQGISREGGLIDMGVEHGFIRKAGAWYTYEGDQLGQGKENARKFLKDNPQLGEEIEVKIKTKLGIGVKPADEAAEEPAEVPVDF</sequence>
<feature type="domain" description="ABC transmembrane type-2" evidence="20">
    <location>
        <begin position="29"/>
        <end position="259"/>
    </location>
</feature>
<feature type="transmembrane region" description="Helical" evidence="16">
    <location>
        <begin position="28"/>
        <end position="57"/>
    </location>
</feature>
<evidence type="ECO:0000256" key="14">
    <source>
        <dbReference type="HAMAP-Rule" id="MF_00268"/>
    </source>
</evidence>
<evidence type="ECO:0000259" key="19">
    <source>
        <dbReference type="PROSITE" id="PS50163"/>
    </source>
</evidence>
<dbReference type="InterPro" id="IPR013525">
    <property type="entry name" value="ABC2_TM"/>
</dbReference>
<dbReference type="GO" id="GO:0006310">
    <property type="term" value="P:DNA recombination"/>
    <property type="evidence" value="ECO:0007669"/>
    <property type="project" value="UniProtKB-UniRule"/>
</dbReference>
<feature type="transmembrane region" description="Helical" evidence="16">
    <location>
        <begin position="69"/>
        <end position="93"/>
    </location>
</feature>
<dbReference type="InterPro" id="IPR047817">
    <property type="entry name" value="ABC2_TM_bact-type"/>
</dbReference>
<feature type="transmembrane region" description="Helical" evidence="16">
    <location>
        <begin position="181"/>
        <end position="199"/>
    </location>
</feature>
<organism evidence="21 22">
    <name type="scientific">Janibacter hoylei PVAS-1</name>
    <dbReference type="NCBI Taxonomy" id="1210046"/>
    <lineage>
        <taxon>Bacteria</taxon>
        <taxon>Bacillati</taxon>
        <taxon>Actinomycetota</taxon>
        <taxon>Actinomycetes</taxon>
        <taxon>Micrococcales</taxon>
        <taxon>Intrasporangiaceae</taxon>
        <taxon>Janibacter</taxon>
    </lineage>
</organism>
<evidence type="ECO:0000256" key="10">
    <source>
        <dbReference type="ARBA" id="ARBA00023136"/>
    </source>
</evidence>
<dbReference type="GO" id="GO:0005829">
    <property type="term" value="C:cytosol"/>
    <property type="evidence" value="ECO:0007669"/>
    <property type="project" value="TreeGrafter"/>
</dbReference>
<feature type="transmembrane region" description="Helical" evidence="16">
    <location>
        <begin position="114"/>
        <end position="140"/>
    </location>
</feature>
<dbReference type="Pfam" id="PF00154">
    <property type="entry name" value="RecA_N"/>
    <property type="match status" value="1"/>
</dbReference>
<dbReference type="OrthoDB" id="9776733at2"/>
<dbReference type="EMBL" id="ALWX01000022">
    <property type="protein sequence ID" value="EKA61711.1"/>
    <property type="molecule type" value="Genomic_DNA"/>
</dbReference>
<dbReference type="InterPro" id="IPR049261">
    <property type="entry name" value="RecA-like_C"/>
</dbReference>
<feature type="transmembrane region" description="Helical" evidence="16">
    <location>
        <begin position="230"/>
        <end position="250"/>
    </location>
</feature>
<feature type="transmembrane region" description="Helical" evidence="16">
    <location>
        <begin position="146"/>
        <end position="169"/>
    </location>
</feature>
<keyword evidence="16" id="KW-1003">Cell membrane</keyword>
<dbReference type="NCBIfam" id="TIGR02012">
    <property type="entry name" value="tigrfam_recA"/>
    <property type="match status" value="1"/>
</dbReference>
<evidence type="ECO:0000256" key="2">
    <source>
        <dbReference type="ARBA" id="ARBA00009391"/>
    </source>
</evidence>
<dbReference type="GO" id="GO:0005886">
    <property type="term" value="C:plasma membrane"/>
    <property type="evidence" value="ECO:0007669"/>
    <property type="project" value="UniProtKB-SubCell"/>
</dbReference>
<dbReference type="AlphaFoldDB" id="K1E3W4"/>
<dbReference type="GO" id="GO:0003697">
    <property type="term" value="F:single-stranded DNA binding"/>
    <property type="evidence" value="ECO:0007669"/>
    <property type="project" value="UniProtKB-UniRule"/>
</dbReference>
<dbReference type="GO" id="GO:0140664">
    <property type="term" value="F:ATP-dependent DNA damage sensor activity"/>
    <property type="evidence" value="ECO:0007669"/>
    <property type="project" value="InterPro"/>
</dbReference>
<dbReference type="InterPro" id="IPR020587">
    <property type="entry name" value="RecA_monomer-monomer_interface"/>
</dbReference>
<keyword evidence="12 14" id="KW-0742">SOS response</keyword>
<comment type="similarity">
    <text evidence="16">Belongs to the ABC-2 integral membrane protein family.</text>
</comment>
<dbReference type="InterPro" id="IPR049428">
    <property type="entry name" value="RecA-like_N"/>
</dbReference>
<evidence type="ECO:0000256" key="9">
    <source>
        <dbReference type="ARBA" id="ARBA00023125"/>
    </source>
</evidence>
<dbReference type="PATRIC" id="fig|1210046.3.peg.1180"/>
<proteinExistence type="inferred from homology"/>
<evidence type="ECO:0000256" key="17">
    <source>
        <dbReference type="SAM" id="MobiDB-lite"/>
    </source>
</evidence>
<evidence type="ECO:0000256" key="13">
    <source>
        <dbReference type="ARBA" id="ARBA00033319"/>
    </source>
</evidence>
<keyword evidence="7 14" id="KW-0067">ATP-binding</keyword>
<dbReference type="GO" id="GO:0006281">
    <property type="term" value="P:DNA repair"/>
    <property type="evidence" value="ECO:0007669"/>
    <property type="project" value="UniProtKB-UniRule"/>
</dbReference>
<dbReference type="SUPFAM" id="SSF54752">
    <property type="entry name" value="RecA protein, C-terminal domain"/>
    <property type="match status" value="1"/>
</dbReference>
<dbReference type="PROSITE" id="PS51012">
    <property type="entry name" value="ABC_TM2"/>
    <property type="match status" value="1"/>
</dbReference>
<comment type="caution">
    <text evidence="21">The sequence shown here is derived from an EMBL/GenBank/DDBJ whole genome shotgun (WGS) entry which is preliminary data.</text>
</comment>
<feature type="region of interest" description="Disordered" evidence="17">
    <location>
        <begin position="255"/>
        <end position="279"/>
    </location>
</feature>
<dbReference type="PANTHER" id="PTHR45900:SF1">
    <property type="entry name" value="MITOCHONDRIAL DNA REPAIR PROTEIN RECA HOMOLOG-RELATED"/>
    <property type="match status" value="1"/>
</dbReference>
<dbReference type="Gene3D" id="3.40.50.300">
    <property type="entry name" value="P-loop containing nucleotide triphosphate hydrolases"/>
    <property type="match status" value="1"/>
</dbReference>
<evidence type="ECO:0000259" key="20">
    <source>
        <dbReference type="PROSITE" id="PS51012"/>
    </source>
</evidence>
<dbReference type="HAMAP" id="MF_00268">
    <property type="entry name" value="RecA"/>
    <property type="match status" value="1"/>
</dbReference>
<evidence type="ECO:0000256" key="1">
    <source>
        <dbReference type="ARBA" id="ARBA00004141"/>
    </source>
</evidence>
<dbReference type="PANTHER" id="PTHR45900">
    <property type="entry name" value="RECA"/>
    <property type="match status" value="1"/>
</dbReference>
<dbReference type="SMART" id="SM00382">
    <property type="entry name" value="AAA"/>
    <property type="match status" value="1"/>
</dbReference>
<dbReference type="InterPro" id="IPR020584">
    <property type="entry name" value="DNA_recomb/repair_RecA_CS"/>
</dbReference>
<dbReference type="Proteomes" id="UP000004474">
    <property type="component" value="Unassembled WGS sequence"/>
</dbReference>
<keyword evidence="8 16" id="KW-1133">Transmembrane helix</keyword>
<dbReference type="Pfam" id="PF21096">
    <property type="entry name" value="RecA_C"/>
    <property type="match status" value="1"/>
</dbReference>
<dbReference type="eggNOG" id="COG0468">
    <property type="taxonomic scope" value="Bacteria"/>
</dbReference>
<evidence type="ECO:0000313" key="21">
    <source>
        <dbReference type="EMBL" id="EKA61711.1"/>
    </source>
</evidence>
<keyword evidence="14 15" id="KW-0234">DNA repair</keyword>
<dbReference type="SUPFAM" id="SSF52540">
    <property type="entry name" value="P-loop containing nucleoside triphosphate hydrolases"/>
    <property type="match status" value="1"/>
</dbReference>
<dbReference type="InterPro" id="IPR003593">
    <property type="entry name" value="AAA+_ATPase"/>
</dbReference>
<keyword evidence="5 16" id="KW-0812">Transmembrane</keyword>
<dbReference type="GO" id="GO:0003684">
    <property type="term" value="F:damaged DNA binding"/>
    <property type="evidence" value="ECO:0007669"/>
    <property type="project" value="UniProtKB-UniRule"/>
</dbReference>
<dbReference type="GO" id="GO:0005524">
    <property type="term" value="F:ATP binding"/>
    <property type="evidence" value="ECO:0007669"/>
    <property type="project" value="UniProtKB-UniRule"/>
</dbReference>
<feature type="domain" description="RecA family profile 2" evidence="19">
    <location>
        <begin position="552"/>
        <end position="625"/>
    </location>
</feature>
<keyword evidence="9 14" id="KW-0238">DNA-binding</keyword>
<feature type="domain" description="RecA family profile 1" evidence="18">
    <location>
        <begin position="388"/>
        <end position="547"/>
    </location>
</feature>
<comment type="subcellular location">
    <subcellularLocation>
        <location evidence="16">Cell membrane</location>
        <topology evidence="16">Multi-pass membrane protein</topology>
    </subcellularLocation>
    <subcellularLocation>
        <location evidence="14">Cytoplasm</location>
    </subcellularLocation>
    <subcellularLocation>
        <location evidence="1">Membrane</location>
        <topology evidence="1">Multi-pass membrane protein</topology>
    </subcellularLocation>
</comment>
<dbReference type="InterPro" id="IPR027417">
    <property type="entry name" value="P-loop_NTPase"/>
</dbReference>
<keyword evidence="4 14" id="KW-0963">Cytoplasm</keyword>
<comment type="similarity">
    <text evidence="2 14">Belongs to the RecA family.</text>
</comment>
<dbReference type="PRINTS" id="PR00142">
    <property type="entry name" value="RECA"/>
</dbReference>
<dbReference type="PROSITE" id="PS50163">
    <property type="entry name" value="RECA_3"/>
    <property type="match status" value="1"/>
</dbReference>
<evidence type="ECO:0000256" key="15">
    <source>
        <dbReference type="RuleBase" id="RU000526"/>
    </source>
</evidence>
<protein>
    <recommendedName>
        <fullName evidence="3 14">Protein RecA</fullName>
    </recommendedName>
    <alternativeName>
        <fullName evidence="13 14">Recombinase A</fullName>
    </alternativeName>
</protein>
<reference evidence="21 22" key="1">
    <citation type="journal article" date="2012" name="J. Bacteriol.">
        <title>Genome Sequence of Janibacter hoylei MTCC8307, Isolated from the Stratospheric Air.</title>
        <authorList>
            <person name="Pawar S.P."/>
            <person name="Dhotre D.P."/>
            <person name="Shetty S.A."/>
            <person name="Chowdhury S.P."/>
            <person name="Chaudhari B.L."/>
            <person name="Shouche Y.S."/>
        </authorList>
    </citation>
    <scope>NUCLEOTIDE SEQUENCE [LARGE SCALE GENOMIC DNA]</scope>
    <source>
        <strain evidence="21 22">PVAS-1</strain>
    </source>
</reference>
<feature type="binding site" evidence="14">
    <location>
        <begin position="418"/>
        <end position="425"/>
    </location>
    <ligand>
        <name>ATP</name>
        <dbReference type="ChEBI" id="CHEBI:30616"/>
    </ligand>
</feature>
<dbReference type="InterPro" id="IPR013765">
    <property type="entry name" value="DNA_recomb/repair_RecA"/>
</dbReference>
<evidence type="ECO:0000256" key="5">
    <source>
        <dbReference type="ARBA" id="ARBA00022692"/>
    </source>
</evidence>
<dbReference type="InterPro" id="IPR020588">
    <property type="entry name" value="RecA_ATP-bd"/>
</dbReference>
<keyword evidence="11 14" id="KW-0233">DNA recombination</keyword>
<dbReference type="InterPro" id="IPR023400">
    <property type="entry name" value="RecA_C_sf"/>
</dbReference>
<dbReference type="PROSITE" id="PS50162">
    <property type="entry name" value="RECA_2"/>
    <property type="match status" value="1"/>
</dbReference>
<evidence type="ECO:0000259" key="18">
    <source>
        <dbReference type="PROSITE" id="PS50162"/>
    </source>
</evidence>
<evidence type="ECO:0000256" key="6">
    <source>
        <dbReference type="ARBA" id="ARBA00022741"/>
    </source>
</evidence>